<dbReference type="HOGENOM" id="CLU_052352_0_1_6"/>
<dbReference type="EC" id="3.1.3.2" evidence="4"/>
<keyword evidence="1" id="KW-0479">Metal-binding</keyword>
<dbReference type="SFLD" id="SFLDS00003">
    <property type="entry name" value="Haloacid_Dehalogenase"/>
    <property type="match status" value="1"/>
</dbReference>
<proteinExistence type="predicted"/>
<dbReference type="SFLD" id="SFLDG01125">
    <property type="entry name" value="C1.1:_Acid_Phosphatase_Like"/>
    <property type="match status" value="1"/>
</dbReference>
<dbReference type="eggNOG" id="COG2503">
    <property type="taxonomic scope" value="Bacteria"/>
</dbReference>
<evidence type="ECO:0000313" key="4">
    <source>
        <dbReference type="EMBL" id="CAO96771.1"/>
    </source>
</evidence>
<dbReference type="Gene3D" id="3.40.50.1000">
    <property type="entry name" value="HAD superfamily/HAD-like"/>
    <property type="match status" value="1"/>
</dbReference>
<name>B2VKH9_ERWT9</name>
<dbReference type="STRING" id="465817.ETA_17250"/>
<keyword evidence="4" id="KW-0449">Lipoprotein</keyword>
<dbReference type="GO" id="GO:0046872">
    <property type="term" value="F:metal ion binding"/>
    <property type="evidence" value="ECO:0007669"/>
    <property type="project" value="UniProtKB-KW"/>
</dbReference>
<organism evidence="4 5">
    <name type="scientific">Erwinia tasmaniensis (strain DSM 17950 / CFBP 7177 / CIP 109463 / NCPPB 4357 / Et1/99)</name>
    <dbReference type="NCBI Taxonomy" id="465817"/>
    <lineage>
        <taxon>Bacteria</taxon>
        <taxon>Pseudomonadati</taxon>
        <taxon>Pseudomonadota</taxon>
        <taxon>Gammaproteobacteria</taxon>
        <taxon>Enterobacterales</taxon>
        <taxon>Erwiniaceae</taxon>
        <taxon>Erwinia</taxon>
    </lineage>
</organism>
<dbReference type="Proteomes" id="UP000001726">
    <property type="component" value="Chromosome"/>
</dbReference>
<gene>
    <name evidence="4" type="ordered locus">ETA_17250</name>
</gene>
<dbReference type="InterPro" id="IPR006423">
    <property type="entry name" value="Lipo_e_P4"/>
</dbReference>
<accession>B2VKH9</accession>
<feature type="chain" id="PRO_5002782346" evidence="3">
    <location>
        <begin position="28"/>
        <end position="255"/>
    </location>
</feature>
<keyword evidence="4" id="KW-0378">Hydrolase</keyword>
<dbReference type="CDD" id="cd07534">
    <property type="entry name" value="HAD_CAP"/>
    <property type="match status" value="1"/>
</dbReference>
<keyword evidence="5" id="KW-1185">Reference proteome</keyword>
<evidence type="ECO:0000256" key="1">
    <source>
        <dbReference type="ARBA" id="ARBA00022723"/>
    </source>
</evidence>
<dbReference type="GO" id="GO:0009279">
    <property type="term" value="C:cell outer membrane"/>
    <property type="evidence" value="ECO:0007669"/>
    <property type="project" value="InterPro"/>
</dbReference>
<dbReference type="NCBIfam" id="TIGR01533">
    <property type="entry name" value="lipo_e_P4"/>
    <property type="match status" value="1"/>
</dbReference>
<evidence type="ECO:0000313" key="5">
    <source>
        <dbReference type="Proteomes" id="UP000001726"/>
    </source>
</evidence>
<sequence>MFEREIMHVLPKSILLTLSFASASVFAAQTSSTCPVQNYDMALRYQQKSAEVMALQLQTYRLAQERFDQKVSQLSAPEKAAVVLDLDETVIDNSALLVRDVEKCHDYTQWDTWNSWEQHGNPTLIPGAKAFLDNADSKKVRIFYVSDRFEKNKAQTIATLKKLGLPQVSEQNILLDTEPKEQRRQKIMHDYQIIMLFGDSLPDFAVQFKPKKSADSQRQLVTESAKHFGDDWFVLPNAGYGAWSKYETEAWKENK</sequence>
<dbReference type="SUPFAM" id="SSF56784">
    <property type="entry name" value="HAD-like"/>
    <property type="match status" value="1"/>
</dbReference>
<dbReference type="EMBL" id="CU468135">
    <property type="protein sequence ID" value="CAO96771.1"/>
    <property type="molecule type" value="Genomic_DNA"/>
</dbReference>
<dbReference type="InterPro" id="IPR005519">
    <property type="entry name" value="Acid_phosphat_B-like"/>
</dbReference>
<feature type="signal peptide" evidence="3">
    <location>
        <begin position="1"/>
        <end position="27"/>
    </location>
</feature>
<dbReference type="KEGG" id="eta:ETA_17250"/>
<dbReference type="PANTHER" id="PTHR31284:SF10">
    <property type="entry name" value="ACID PHOSPHATASE-LIKE PROTEIN"/>
    <property type="match status" value="1"/>
</dbReference>
<protein>
    <submittedName>
        <fullName evidence="4">Acid phosphatase lipoprotein</fullName>
        <ecNumber evidence="4">3.1.3.2</ecNumber>
    </submittedName>
</protein>
<dbReference type="AlphaFoldDB" id="B2VKH9"/>
<dbReference type="PANTHER" id="PTHR31284">
    <property type="entry name" value="ACID PHOSPHATASE-LIKE PROTEIN"/>
    <property type="match status" value="1"/>
</dbReference>
<reference evidence="4 5" key="1">
    <citation type="journal article" date="2008" name="Environ. Microbiol.">
        <title>The genome of Erwinia tasmaniensis strain Et1/99, a non-pathogenic bacterium in the genus Erwinia.</title>
        <authorList>
            <person name="Kube M."/>
            <person name="Migdoll A.M."/>
            <person name="Mueller I."/>
            <person name="Kuhl H."/>
            <person name="Beck A."/>
            <person name="Reinhardt R."/>
            <person name="Geider K."/>
        </authorList>
    </citation>
    <scope>NUCLEOTIDE SEQUENCE [LARGE SCALE GENOMIC DNA]</scope>
    <source>
        <strain evidence="5">DSM 17950 / CFBP 7177 / CIP 109463 / NCPPB 4357 / Et1/99</strain>
    </source>
</reference>
<keyword evidence="2 3" id="KW-0732">Signal</keyword>
<dbReference type="InterPro" id="IPR023214">
    <property type="entry name" value="HAD_sf"/>
</dbReference>
<dbReference type="Pfam" id="PF03767">
    <property type="entry name" value="Acid_phosphat_B"/>
    <property type="match status" value="1"/>
</dbReference>
<dbReference type="GO" id="GO:0003993">
    <property type="term" value="F:acid phosphatase activity"/>
    <property type="evidence" value="ECO:0007669"/>
    <property type="project" value="UniProtKB-EC"/>
</dbReference>
<dbReference type="InterPro" id="IPR036412">
    <property type="entry name" value="HAD-like_sf"/>
</dbReference>
<dbReference type="PIRSF" id="PIRSF019271">
    <property type="entry name" value="Acid_Ptase_C"/>
    <property type="match status" value="1"/>
</dbReference>
<evidence type="ECO:0000256" key="3">
    <source>
        <dbReference type="SAM" id="SignalP"/>
    </source>
</evidence>
<evidence type="ECO:0000256" key="2">
    <source>
        <dbReference type="ARBA" id="ARBA00022729"/>
    </source>
</evidence>